<evidence type="ECO:0000313" key="1">
    <source>
        <dbReference type="EMBL" id="OWZ03548.1"/>
    </source>
</evidence>
<comment type="caution">
    <text evidence="1">The sequence shown here is derived from an EMBL/GenBank/DDBJ whole genome shotgun (WGS) entry which is preliminary data.</text>
</comment>
<evidence type="ECO:0000313" key="2">
    <source>
        <dbReference type="Proteomes" id="UP000198211"/>
    </source>
</evidence>
<gene>
    <name evidence="1" type="ORF">PHMEG_00024702</name>
</gene>
<organism evidence="1 2">
    <name type="scientific">Phytophthora megakarya</name>
    <dbReference type="NCBI Taxonomy" id="4795"/>
    <lineage>
        <taxon>Eukaryota</taxon>
        <taxon>Sar</taxon>
        <taxon>Stramenopiles</taxon>
        <taxon>Oomycota</taxon>
        <taxon>Peronosporomycetes</taxon>
        <taxon>Peronosporales</taxon>
        <taxon>Peronosporaceae</taxon>
        <taxon>Phytophthora</taxon>
    </lineage>
</organism>
<dbReference type="EMBL" id="NBNE01005454">
    <property type="protein sequence ID" value="OWZ03548.1"/>
    <property type="molecule type" value="Genomic_DNA"/>
</dbReference>
<sequence>MINQLTSVGERLARLEDADASLAASAQRTEDPSIPTTDAPLFAATPAQALATTLAGCLLNWYVSHIWQTVKGKREQNKRAEVKAAVNIVMVLYQMSFKVVAEPSKSDDIAYQSWKNALWELTVNMDTAANERLSKFDHKKLIWKPSSLRKRWRMLRTSHPDAYRSLGVQFLALQSRGCIIDACTSRSHLWT</sequence>
<dbReference type="AlphaFoldDB" id="A0A225VF96"/>
<protein>
    <submittedName>
        <fullName evidence="1">Uncharacterized protein</fullName>
    </submittedName>
</protein>
<dbReference type="OrthoDB" id="99530at2759"/>
<name>A0A225VF96_9STRA</name>
<keyword evidence="2" id="KW-1185">Reference proteome</keyword>
<dbReference type="Proteomes" id="UP000198211">
    <property type="component" value="Unassembled WGS sequence"/>
</dbReference>
<proteinExistence type="predicted"/>
<feature type="non-terminal residue" evidence="1">
    <location>
        <position position="191"/>
    </location>
</feature>
<reference evidence="2" key="1">
    <citation type="submission" date="2017-03" db="EMBL/GenBank/DDBJ databases">
        <title>Phytopthora megakarya and P. palmivora, two closely related causual agents of cacao black pod achieved similar genome size and gene model numbers by different mechanisms.</title>
        <authorList>
            <person name="Ali S."/>
            <person name="Shao J."/>
            <person name="Larry D.J."/>
            <person name="Kronmiller B."/>
            <person name="Shen D."/>
            <person name="Strem M.D."/>
            <person name="Melnick R.L."/>
            <person name="Guiltinan M.J."/>
            <person name="Tyler B.M."/>
            <person name="Meinhardt L.W."/>
            <person name="Bailey B.A."/>
        </authorList>
    </citation>
    <scope>NUCLEOTIDE SEQUENCE [LARGE SCALE GENOMIC DNA]</scope>
    <source>
        <strain evidence="2">zdho120</strain>
    </source>
</reference>
<accession>A0A225VF96</accession>